<evidence type="ECO:0000256" key="2">
    <source>
        <dbReference type="ARBA" id="ARBA00022448"/>
    </source>
</evidence>
<dbReference type="Gene3D" id="3.40.190.10">
    <property type="entry name" value="Periplasmic binding protein-like II"/>
    <property type="match status" value="1"/>
</dbReference>
<comment type="similarity">
    <text evidence="1">Belongs to the bacterial solute-binding protein 5 family.</text>
</comment>
<dbReference type="PANTHER" id="PTHR30290">
    <property type="entry name" value="PERIPLASMIC BINDING COMPONENT OF ABC TRANSPORTER"/>
    <property type="match status" value="1"/>
</dbReference>
<dbReference type="PIRSF" id="PIRSF002741">
    <property type="entry name" value="MppA"/>
    <property type="match status" value="1"/>
</dbReference>
<dbReference type="Pfam" id="PF00496">
    <property type="entry name" value="SBP_bac_5"/>
    <property type="match status" value="1"/>
</dbReference>
<keyword evidence="6" id="KW-1185">Reference proteome</keyword>
<evidence type="ECO:0000313" key="5">
    <source>
        <dbReference type="EMBL" id="MBM7562178.1"/>
    </source>
</evidence>
<gene>
    <name evidence="5" type="ORF">JOC49_001721</name>
</gene>
<dbReference type="InterPro" id="IPR030678">
    <property type="entry name" value="Peptide/Ni-bd"/>
</dbReference>
<dbReference type="Gene3D" id="3.90.76.10">
    <property type="entry name" value="Dipeptide-binding Protein, Domain 1"/>
    <property type="match status" value="1"/>
</dbReference>
<dbReference type="RefSeq" id="WP_204664339.1">
    <property type="nucleotide sequence ID" value="NZ_JAFBDT010000013.1"/>
</dbReference>
<sequence length="545" mass="62225">MKRFKWMIFILIGVSTFLYGGCSSFDVVKVTTPTETVVDSTEPTPTPVESLPPEIIENPSMQVGKQVRIGVDGVSNTINPLNPVEDLEIWVSEAMYEGLIGSDQYGKPELRLAETYSTSEDGRTYTFVLKEGLTYSNGDRVFADHYVKSLEKAVENTYFEAYHPLIEAVESIDVLDNRTLEVTFVTRSVYHIWLFAYPMLSDEMSVNGHPLGCGPFVVDTIYLNESIELRKNPFYYHENQINRLKFQVTDPTQKMTSLENGTLDLIKLDPPESNEAVFDSVSYIREQAVPQLNYTYIGMNHLDPVTGDLLVRQALGYAVKRTTLIDNVWHEKALPLDGPLMEHHGLYPKEQVLNDYAYDLEKAAALLEQSGWILNVDKGIREKEGSELIIEIAALSDVDWAYETALLLKSDWETLGIRVVIKWMDFESLKTYAFETQEAQVWLMSWDTPVDYDQGLIFQTPEFVGGFNNTRANELFDKIRTSSDPEDQTRYLGEWIGLANEELPYIFLVNPIETWGVNTRIEKFEWSPYNGLIHALLDSEIEEIE</sequence>
<proteinExistence type="inferred from homology"/>
<dbReference type="PANTHER" id="PTHR30290:SF9">
    <property type="entry name" value="OLIGOPEPTIDE-BINDING PROTEIN APPA"/>
    <property type="match status" value="1"/>
</dbReference>
<dbReference type="Gene3D" id="3.10.105.10">
    <property type="entry name" value="Dipeptide-binding Protein, Domain 3"/>
    <property type="match status" value="1"/>
</dbReference>
<dbReference type="InterPro" id="IPR000914">
    <property type="entry name" value="SBP_5_dom"/>
</dbReference>
<protein>
    <submittedName>
        <fullName evidence="5">Peptide/nickel transport system substrate-binding protein</fullName>
    </submittedName>
</protein>
<feature type="domain" description="Solute-binding protein family 5" evidence="4">
    <location>
        <begin position="108"/>
        <end position="449"/>
    </location>
</feature>
<organism evidence="5 6">
    <name type="scientific">Fusibacter tunisiensis</name>
    <dbReference type="NCBI Taxonomy" id="1008308"/>
    <lineage>
        <taxon>Bacteria</taxon>
        <taxon>Bacillati</taxon>
        <taxon>Bacillota</taxon>
        <taxon>Clostridia</taxon>
        <taxon>Eubacteriales</taxon>
        <taxon>Eubacteriales Family XII. Incertae Sedis</taxon>
        <taxon>Fusibacter</taxon>
    </lineage>
</organism>
<keyword evidence="2" id="KW-0813">Transport</keyword>
<dbReference type="InterPro" id="IPR039424">
    <property type="entry name" value="SBP_5"/>
</dbReference>
<evidence type="ECO:0000313" key="6">
    <source>
        <dbReference type="Proteomes" id="UP000767854"/>
    </source>
</evidence>
<name>A0ABS2MRY0_9FIRM</name>
<dbReference type="Proteomes" id="UP000767854">
    <property type="component" value="Unassembled WGS sequence"/>
</dbReference>
<evidence type="ECO:0000259" key="4">
    <source>
        <dbReference type="Pfam" id="PF00496"/>
    </source>
</evidence>
<dbReference type="SUPFAM" id="SSF53850">
    <property type="entry name" value="Periplasmic binding protein-like II"/>
    <property type="match status" value="1"/>
</dbReference>
<evidence type="ECO:0000256" key="3">
    <source>
        <dbReference type="ARBA" id="ARBA00022729"/>
    </source>
</evidence>
<keyword evidence="3" id="KW-0732">Signal</keyword>
<evidence type="ECO:0000256" key="1">
    <source>
        <dbReference type="ARBA" id="ARBA00005695"/>
    </source>
</evidence>
<reference evidence="5 6" key="1">
    <citation type="submission" date="2021-01" db="EMBL/GenBank/DDBJ databases">
        <title>Genomic Encyclopedia of Type Strains, Phase IV (KMG-IV): sequencing the most valuable type-strain genomes for metagenomic binning, comparative biology and taxonomic classification.</title>
        <authorList>
            <person name="Goeker M."/>
        </authorList>
    </citation>
    <scope>NUCLEOTIDE SEQUENCE [LARGE SCALE GENOMIC DNA]</scope>
    <source>
        <strain evidence="5 6">DSM 24436</strain>
    </source>
</reference>
<accession>A0ABS2MRY0</accession>
<comment type="caution">
    <text evidence="5">The sequence shown here is derived from an EMBL/GenBank/DDBJ whole genome shotgun (WGS) entry which is preliminary data.</text>
</comment>
<dbReference type="EMBL" id="JAFBDT010000013">
    <property type="protein sequence ID" value="MBM7562178.1"/>
    <property type="molecule type" value="Genomic_DNA"/>
</dbReference>
<dbReference type="CDD" id="cd00995">
    <property type="entry name" value="PBP2_NikA_DppA_OppA_like"/>
    <property type="match status" value="1"/>
</dbReference>